<dbReference type="InterPro" id="IPR058982">
    <property type="entry name" value="Beta-barrel_AprE"/>
</dbReference>
<dbReference type="SUPFAM" id="SSF111369">
    <property type="entry name" value="HlyD-like secretion proteins"/>
    <property type="match status" value="1"/>
</dbReference>
<comment type="subcellular location">
    <subcellularLocation>
        <location evidence="1">Membrane</location>
        <topology evidence="1">Single-pass membrane protein</topology>
    </subcellularLocation>
</comment>
<protein>
    <submittedName>
        <fullName evidence="10">HlyD family secretion protein</fullName>
    </submittedName>
</protein>
<dbReference type="InterPro" id="IPR058625">
    <property type="entry name" value="MdtA-like_BSH"/>
</dbReference>
<feature type="domain" description="Multidrug resistance protein MdtA-like barrel-sandwich hybrid" evidence="8">
    <location>
        <begin position="66"/>
        <end position="368"/>
    </location>
</feature>
<dbReference type="Pfam" id="PF25917">
    <property type="entry name" value="BSH_RND"/>
    <property type="match status" value="1"/>
</dbReference>
<feature type="coiled-coil region" evidence="6">
    <location>
        <begin position="157"/>
        <end position="264"/>
    </location>
</feature>
<evidence type="ECO:0000256" key="3">
    <source>
        <dbReference type="ARBA" id="ARBA00022692"/>
    </source>
</evidence>
<dbReference type="InterPro" id="IPR050739">
    <property type="entry name" value="MFP"/>
</dbReference>
<dbReference type="Proteomes" id="UP000242497">
    <property type="component" value="Unassembled WGS sequence"/>
</dbReference>
<accession>A0A1M6TCI3</accession>
<dbReference type="OrthoDB" id="357309at2"/>
<keyword evidence="6" id="KW-0175">Coiled coil</keyword>
<evidence type="ECO:0000259" key="9">
    <source>
        <dbReference type="Pfam" id="PF26002"/>
    </source>
</evidence>
<dbReference type="Gene3D" id="1.10.287.470">
    <property type="entry name" value="Helix hairpin bin"/>
    <property type="match status" value="1"/>
</dbReference>
<sequence>MKYIVQDLKDISDSKEILEAKPFPFVQIFIYIILISLLSVLIWSYFGELDEVVKAKGVVRPNSKISTIKNVVSGKVKTLNMKEGKKVKKGDLLYTLDTESIDIKINQTNELLDKNQIEYNNLCKFKESIIKKKNLFDINDEKERDYYYKYEKYKLDIQEEFQNKELINEKVSELQNKISNQELLLKSMNDNVNYFDKQNKEYYHMYEDYKAKKDELINNLNFTENNYKRYKELYEFGSISKKEFEEIKNYYNQAKLNLQKFDNENKSRISNEIFENKLTLSQNTIEKNKLFRSTDIKSIGSFSYLETDTLVSIDELIKKKEVQIQDLKVSLGELKTNKKKCIVKSPIDGILKIQKELNIGDNLIGGEDIATVIPKNQSEFKLNIYVSDKDISKIKKGDKVKYHFKALPFKEYGELKGKITNISADSTFNESGGFSYFIEGSLENKPLYGYKGDMKRVKVGMTADVQIVTKRKKIIYYILEKLDLRN</sequence>
<evidence type="ECO:0000256" key="5">
    <source>
        <dbReference type="ARBA" id="ARBA00023136"/>
    </source>
</evidence>
<evidence type="ECO:0000256" key="7">
    <source>
        <dbReference type="SAM" id="Phobius"/>
    </source>
</evidence>
<keyword evidence="11" id="KW-1185">Reference proteome</keyword>
<dbReference type="STRING" id="1123349.SAMN02744037_02567"/>
<dbReference type="AlphaFoldDB" id="A0A1M6TCI3"/>
<keyword evidence="4 7" id="KW-1133">Transmembrane helix</keyword>
<dbReference type="PANTHER" id="PTHR30386">
    <property type="entry name" value="MEMBRANE FUSION SUBUNIT OF EMRAB-TOLC MULTIDRUG EFFLUX PUMP"/>
    <property type="match status" value="1"/>
</dbReference>
<keyword evidence="3 7" id="KW-0812">Transmembrane</keyword>
<feature type="transmembrane region" description="Helical" evidence="7">
    <location>
        <begin position="28"/>
        <end position="46"/>
    </location>
</feature>
<organism evidence="10 11">
    <name type="scientific">Tepidibacter formicigenes DSM 15518</name>
    <dbReference type="NCBI Taxonomy" id="1123349"/>
    <lineage>
        <taxon>Bacteria</taxon>
        <taxon>Bacillati</taxon>
        <taxon>Bacillota</taxon>
        <taxon>Clostridia</taxon>
        <taxon>Peptostreptococcales</taxon>
        <taxon>Peptostreptococcaceae</taxon>
        <taxon>Tepidibacter</taxon>
    </lineage>
</organism>
<dbReference type="Gene3D" id="2.40.50.100">
    <property type="match status" value="1"/>
</dbReference>
<evidence type="ECO:0000313" key="10">
    <source>
        <dbReference type="EMBL" id="SHK54589.1"/>
    </source>
</evidence>
<dbReference type="GO" id="GO:0016020">
    <property type="term" value="C:membrane"/>
    <property type="evidence" value="ECO:0007669"/>
    <property type="project" value="UniProtKB-SubCell"/>
</dbReference>
<reference evidence="11" key="1">
    <citation type="submission" date="2016-11" db="EMBL/GenBank/DDBJ databases">
        <authorList>
            <person name="Varghese N."/>
            <person name="Submissions S."/>
        </authorList>
    </citation>
    <scope>NUCLEOTIDE SEQUENCE [LARGE SCALE GENOMIC DNA]</scope>
    <source>
        <strain evidence="11">DSM 15518</strain>
    </source>
</reference>
<dbReference type="Pfam" id="PF26002">
    <property type="entry name" value="Beta-barrel_AprE"/>
    <property type="match status" value="1"/>
</dbReference>
<dbReference type="PANTHER" id="PTHR30386:SF26">
    <property type="entry name" value="TRANSPORT PROTEIN COMB"/>
    <property type="match status" value="1"/>
</dbReference>
<evidence type="ECO:0000313" key="11">
    <source>
        <dbReference type="Proteomes" id="UP000242497"/>
    </source>
</evidence>
<dbReference type="EMBL" id="FRAE01000090">
    <property type="protein sequence ID" value="SHK54589.1"/>
    <property type="molecule type" value="Genomic_DNA"/>
</dbReference>
<gene>
    <name evidence="10" type="ORF">SAMN02744037_02567</name>
</gene>
<name>A0A1M6TCI3_9FIRM</name>
<dbReference type="Gene3D" id="2.40.30.170">
    <property type="match status" value="1"/>
</dbReference>
<dbReference type="PRINTS" id="PR01490">
    <property type="entry name" value="RTXTOXIND"/>
</dbReference>
<feature type="domain" description="AprE-like beta-barrel" evidence="9">
    <location>
        <begin position="383"/>
        <end position="470"/>
    </location>
</feature>
<evidence type="ECO:0000259" key="8">
    <source>
        <dbReference type="Pfam" id="PF25917"/>
    </source>
</evidence>
<keyword evidence="5 7" id="KW-0472">Membrane</keyword>
<evidence type="ECO:0000256" key="4">
    <source>
        <dbReference type="ARBA" id="ARBA00022989"/>
    </source>
</evidence>
<evidence type="ECO:0000256" key="2">
    <source>
        <dbReference type="ARBA" id="ARBA00009477"/>
    </source>
</evidence>
<dbReference type="RefSeq" id="WP_072890643.1">
    <property type="nucleotide sequence ID" value="NZ_FRAE01000090.1"/>
</dbReference>
<evidence type="ECO:0000256" key="1">
    <source>
        <dbReference type="ARBA" id="ARBA00004167"/>
    </source>
</evidence>
<evidence type="ECO:0000256" key="6">
    <source>
        <dbReference type="SAM" id="Coils"/>
    </source>
</evidence>
<comment type="similarity">
    <text evidence="2">Belongs to the membrane fusion protein (MFP) (TC 8.A.1) family.</text>
</comment>
<proteinExistence type="inferred from homology"/>